<dbReference type="RefSeq" id="XP_066802838.1">
    <property type="nucleotide sequence ID" value="XM_066946446.1"/>
</dbReference>
<dbReference type="SUPFAM" id="SSF51735">
    <property type="entry name" value="NAD(P)-binding Rossmann-fold domains"/>
    <property type="match status" value="1"/>
</dbReference>
<sequence length="1097" mass="122082">MVPIQYLIASLRKPRFLALVVLFPILFTFLYRSSQDPLKRPNVRVKAATQGGSWEALAGIGDEDWEDEAGWGMGVGDWLKWNKQDKKSILVTGGAGQLGQAIIPGLLDNEFDVHVFDIAPRPSTMPKAVNYHRGSFAPPDSFASLFASNTFYGVIHLAGISLEAWCKPKESECLDVNAGSTEALMTQVEALLARKRAGSRWGVSDAPWIIMGSSMEVYGPDGVDENSEKKPNTALGRTKLAAEQKIENALVRQSTIDEEPRGLHVMILRFSQVYGFPQAYSIPESSISSLLVNALTSLPIQYSSDTLPVDLLHVEDAVDGIFKALSELERQAANDEPNRLETVNLVTGVRRLTEEIVELVRTETHSMSPVRDIGDHHAPRFPNYSPAKAAQVLGWTPKIGLASGLGIAVTELSEEIATYSRGYLHEHCAPTVDFPALEGEKATAFVEDERNRDLTRLDGCTVNMGFDHDGWLHHVKCEDGKHCTADGQKVTAMNWNQSVFIVRKVRENRFKERTVRVAFEEEKGMGYLGLSKKEGGDVGLELFKENTDEAQIHFDVQVQPDASYLRLLIPDSGKQLHAVANVTNDQTRFSLESTAKFTEPPFDLRMNVLCCPSEGNWPLLLDDSRQTVSQVTGNTPQMWADAKGPKTSLHPHDWAYRKLPACWNDCDSPTICVQTGDCKCVQADHCHPKRQNPLIGLHPPAAESDESTKSHLGALAGYSHALVKAVQSVDWRDVLLPAARDALAAHPGFIKVHVADGYEGQEAIEAAPCHKLQKTHCFSADHVMYEALRAMSVPAEEAQLVVLPVYQQCKDQPFLLHDVMHHAAETIPGVKTGEKTVALVMTHDWGICISFAWEIWSARDKNTLYPDWILDNVLVWSVMGDYDSPCYRPHQDVVVPARTCRSNTLRQTFPTVDDIKPMRNRPNLLTWSGTYWGTGKSDRLRLTCPRGGAGQRELIRGGGAQSNFESWDYMNDLNNARFCPQPRGIAGWSPRTNDAIYAGCIPVLIAEGSHYPFATFLDWSKFSVRVAPTELDRIEEILAAIPLSKVEEMQANLVSIREAFLYSTDENPEEELKRRGPLFFAMHEAGLRLRTRYPINE</sequence>
<evidence type="ECO:0000259" key="3">
    <source>
        <dbReference type="Pfam" id="PF03016"/>
    </source>
</evidence>
<dbReference type="InterPro" id="IPR004263">
    <property type="entry name" value="Exostosin"/>
</dbReference>
<comment type="caution">
    <text evidence="4">The sequence shown here is derived from an EMBL/GenBank/DDBJ whole genome shotgun (WGS) entry which is preliminary data.</text>
</comment>
<reference evidence="4 5" key="1">
    <citation type="journal article" date="2024" name="bioRxiv">
        <title>Comparative genomics of Cryptococcus and Kwoniella reveals pathogenesis evolution and contrasting karyotype dynamics via intercentromeric recombination or chromosome fusion.</title>
        <authorList>
            <person name="Coelho M.A."/>
            <person name="David-Palma M."/>
            <person name="Shea T."/>
            <person name="Bowers K."/>
            <person name="McGinley-Smith S."/>
            <person name="Mohammad A.W."/>
            <person name="Gnirke A."/>
            <person name="Yurkov A.M."/>
            <person name="Nowrousian M."/>
            <person name="Sun S."/>
            <person name="Cuomo C.A."/>
            <person name="Heitman J."/>
        </authorList>
    </citation>
    <scope>NUCLEOTIDE SEQUENCE [LARGE SCALE GENOMIC DNA]</scope>
    <source>
        <strain evidence="4 5">CBS 13917</strain>
    </source>
</reference>
<dbReference type="KEGG" id="kne:92180597"/>
<proteinExistence type="inferred from homology"/>
<feature type="domain" description="NAD-dependent epimerase/dehydratase" evidence="2">
    <location>
        <begin position="89"/>
        <end position="332"/>
    </location>
</feature>
<dbReference type="GeneID" id="92180597"/>
<dbReference type="PANTHER" id="PTHR11062:SF73">
    <property type="entry name" value="EXOSTOSIN-LIKE 3"/>
    <property type="match status" value="1"/>
</dbReference>
<comment type="similarity">
    <text evidence="1">Belongs to the glycosyltransferase 47 family.</text>
</comment>
<dbReference type="Proteomes" id="UP001388673">
    <property type="component" value="Unassembled WGS sequence"/>
</dbReference>
<dbReference type="AlphaFoldDB" id="A0AAW0YZ97"/>
<organism evidence="4 5">
    <name type="scientific">Kwoniella newhampshirensis</name>
    <dbReference type="NCBI Taxonomy" id="1651941"/>
    <lineage>
        <taxon>Eukaryota</taxon>
        <taxon>Fungi</taxon>
        <taxon>Dikarya</taxon>
        <taxon>Basidiomycota</taxon>
        <taxon>Agaricomycotina</taxon>
        <taxon>Tremellomycetes</taxon>
        <taxon>Tremellales</taxon>
        <taxon>Cryptococcaceae</taxon>
        <taxon>Kwoniella</taxon>
    </lineage>
</organism>
<evidence type="ECO:0000313" key="5">
    <source>
        <dbReference type="Proteomes" id="UP001388673"/>
    </source>
</evidence>
<dbReference type="InterPro" id="IPR036291">
    <property type="entry name" value="NAD(P)-bd_dom_sf"/>
</dbReference>
<evidence type="ECO:0000256" key="1">
    <source>
        <dbReference type="ARBA" id="ARBA00010271"/>
    </source>
</evidence>
<dbReference type="Pfam" id="PF01370">
    <property type="entry name" value="Epimerase"/>
    <property type="match status" value="1"/>
</dbReference>
<evidence type="ECO:0000313" key="4">
    <source>
        <dbReference type="EMBL" id="KAK8854600.1"/>
    </source>
</evidence>
<dbReference type="PANTHER" id="PTHR11062">
    <property type="entry name" value="EXOSTOSIN HEPARAN SULFATE GLYCOSYLTRANSFERASE -RELATED"/>
    <property type="match status" value="1"/>
</dbReference>
<feature type="domain" description="Exostosin GT47" evidence="3">
    <location>
        <begin position="776"/>
        <end position="1040"/>
    </location>
</feature>
<keyword evidence="5" id="KW-1185">Reference proteome</keyword>
<dbReference type="Gene3D" id="3.40.50.720">
    <property type="entry name" value="NAD(P)-binding Rossmann-like Domain"/>
    <property type="match status" value="1"/>
</dbReference>
<accession>A0AAW0YZ97</accession>
<evidence type="ECO:0000259" key="2">
    <source>
        <dbReference type="Pfam" id="PF01370"/>
    </source>
</evidence>
<dbReference type="GO" id="GO:0016757">
    <property type="term" value="F:glycosyltransferase activity"/>
    <property type="evidence" value="ECO:0007669"/>
    <property type="project" value="InterPro"/>
</dbReference>
<dbReference type="InterPro" id="IPR001509">
    <property type="entry name" value="Epimerase_deHydtase"/>
</dbReference>
<gene>
    <name evidence="4" type="ORF">IAR55_003339</name>
</gene>
<protein>
    <recommendedName>
        <fullName evidence="6">Exostosin GT47 domain-containing protein</fullName>
    </recommendedName>
</protein>
<evidence type="ECO:0008006" key="6">
    <source>
        <dbReference type="Google" id="ProtNLM"/>
    </source>
</evidence>
<dbReference type="Pfam" id="PF03016">
    <property type="entry name" value="Exostosin_GT47"/>
    <property type="match status" value="1"/>
</dbReference>
<dbReference type="InterPro" id="IPR040911">
    <property type="entry name" value="Exostosin_GT47"/>
</dbReference>
<dbReference type="EMBL" id="JBCAWK010000006">
    <property type="protein sequence ID" value="KAK8854600.1"/>
    <property type="molecule type" value="Genomic_DNA"/>
</dbReference>
<dbReference type="CDD" id="cd08946">
    <property type="entry name" value="SDR_e"/>
    <property type="match status" value="1"/>
</dbReference>
<name>A0AAW0YZ97_9TREE</name>